<dbReference type="GO" id="GO:0042981">
    <property type="term" value="P:regulation of apoptotic process"/>
    <property type="evidence" value="ECO:0007669"/>
    <property type="project" value="InterPro"/>
</dbReference>
<comment type="subcellular location">
    <subcellularLocation>
        <location evidence="1">Cytoplasm</location>
        <location evidence="1">Cytosol</location>
    </subcellularLocation>
</comment>
<dbReference type="Gene3D" id="1.10.533.10">
    <property type="entry name" value="Death Domain, Fas"/>
    <property type="match status" value="1"/>
</dbReference>
<dbReference type="PROSITE" id="PS50209">
    <property type="entry name" value="CARD"/>
    <property type="match status" value="1"/>
</dbReference>
<name>A0A9Q1ED36_SYNKA</name>
<feature type="domain" description="CARD" evidence="6">
    <location>
        <begin position="44"/>
        <end position="114"/>
    </location>
</feature>
<keyword evidence="8" id="KW-1185">Reference proteome</keyword>
<dbReference type="InterPro" id="IPR011029">
    <property type="entry name" value="DEATH-like_dom_sf"/>
</dbReference>
<comment type="caution">
    <text evidence="7">The sequence shown here is derived from an EMBL/GenBank/DDBJ whole genome shotgun (WGS) entry which is preliminary data.</text>
</comment>
<dbReference type="PANTHER" id="PTHR46985">
    <property type="entry name" value="NACHT, LRR AND PYD DOMAINS-CONTAINING PROTEIN 1"/>
    <property type="match status" value="1"/>
</dbReference>
<dbReference type="AlphaFoldDB" id="A0A9Q1ED36"/>
<dbReference type="InterPro" id="IPR051249">
    <property type="entry name" value="NLRP_Inflammasome"/>
</dbReference>
<evidence type="ECO:0000313" key="8">
    <source>
        <dbReference type="Proteomes" id="UP001152622"/>
    </source>
</evidence>
<evidence type="ECO:0000313" key="7">
    <source>
        <dbReference type="EMBL" id="KAJ8336576.1"/>
    </source>
</evidence>
<dbReference type="GO" id="GO:0005829">
    <property type="term" value="C:cytosol"/>
    <property type="evidence" value="ECO:0007669"/>
    <property type="project" value="UniProtKB-SubCell"/>
</dbReference>
<evidence type="ECO:0000256" key="5">
    <source>
        <dbReference type="ARBA" id="ARBA00023198"/>
    </source>
</evidence>
<evidence type="ECO:0000256" key="4">
    <source>
        <dbReference type="ARBA" id="ARBA00022859"/>
    </source>
</evidence>
<protein>
    <recommendedName>
        <fullName evidence="6">CARD domain-containing protein</fullName>
    </recommendedName>
</protein>
<sequence length="141" mass="16129">MYSHIKAAEPGPEQMALFYRSLISAPQKRADFFKLLEKKDEALFQQLAVQFADQNRAELVQKVTVECFIADDLCGKKVIHSEMYSKIMAAEHRESKMRLLYTAVNGSKKGKTAFFKLLVQEELPLIQDLAMKQLQLLEACD</sequence>
<dbReference type="OrthoDB" id="8891580at2759"/>
<reference evidence="7" key="1">
    <citation type="journal article" date="2023" name="Science">
        <title>Genome structures resolve the early diversification of teleost fishes.</title>
        <authorList>
            <person name="Parey E."/>
            <person name="Louis A."/>
            <person name="Montfort J."/>
            <person name="Bouchez O."/>
            <person name="Roques C."/>
            <person name="Iampietro C."/>
            <person name="Lluch J."/>
            <person name="Castinel A."/>
            <person name="Donnadieu C."/>
            <person name="Desvignes T."/>
            <person name="Floi Bucao C."/>
            <person name="Jouanno E."/>
            <person name="Wen M."/>
            <person name="Mejri S."/>
            <person name="Dirks R."/>
            <person name="Jansen H."/>
            <person name="Henkel C."/>
            <person name="Chen W.J."/>
            <person name="Zahm M."/>
            <person name="Cabau C."/>
            <person name="Klopp C."/>
            <person name="Thompson A.W."/>
            <person name="Robinson-Rechavi M."/>
            <person name="Braasch I."/>
            <person name="Lecointre G."/>
            <person name="Bobe J."/>
            <person name="Postlethwait J.H."/>
            <person name="Berthelot C."/>
            <person name="Roest Crollius H."/>
            <person name="Guiguen Y."/>
        </authorList>
    </citation>
    <scope>NUCLEOTIDE SEQUENCE</scope>
    <source>
        <strain evidence="7">WJC10195</strain>
    </source>
</reference>
<dbReference type="Proteomes" id="UP001152622">
    <property type="component" value="Chromosome 19"/>
</dbReference>
<gene>
    <name evidence="7" type="ORF">SKAU_G00377960</name>
</gene>
<dbReference type="Pfam" id="PF00619">
    <property type="entry name" value="CARD"/>
    <property type="match status" value="1"/>
</dbReference>
<keyword evidence="2" id="KW-0963">Cytoplasm</keyword>
<dbReference type="GO" id="GO:0006954">
    <property type="term" value="P:inflammatory response"/>
    <property type="evidence" value="ECO:0007669"/>
    <property type="project" value="UniProtKB-KW"/>
</dbReference>
<evidence type="ECO:0000256" key="3">
    <source>
        <dbReference type="ARBA" id="ARBA00022588"/>
    </source>
</evidence>
<dbReference type="EMBL" id="JAINUF010000019">
    <property type="protein sequence ID" value="KAJ8336576.1"/>
    <property type="molecule type" value="Genomic_DNA"/>
</dbReference>
<keyword evidence="5" id="KW-0395">Inflammatory response</keyword>
<dbReference type="SUPFAM" id="SSF47986">
    <property type="entry name" value="DEATH domain"/>
    <property type="match status" value="1"/>
</dbReference>
<dbReference type="GO" id="GO:0045087">
    <property type="term" value="P:innate immune response"/>
    <property type="evidence" value="ECO:0007669"/>
    <property type="project" value="UniProtKB-KW"/>
</dbReference>
<keyword evidence="4" id="KW-0391">Immunity</keyword>
<evidence type="ECO:0000256" key="1">
    <source>
        <dbReference type="ARBA" id="ARBA00004514"/>
    </source>
</evidence>
<evidence type="ECO:0000256" key="2">
    <source>
        <dbReference type="ARBA" id="ARBA00022490"/>
    </source>
</evidence>
<dbReference type="InterPro" id="IPR001315">
    <property type="entry name" value="CARD"/>
</dbReference>
<accession>A0A9Q1ED36</accession>
<organism evidence="7 8">
    <name type="scientific">Synaphobranchus kaupii</name>
    <name type="common">Kaup's arrowtooth eel</name>
    <dbReference type="NCBI Taxonomy" id="118154"/>
    <lineage>
        <taxon>Eukaryota</taxon>
        <taxon>Metazoa</taxon>
        <taxon>Chordata</taxon>
        <taxon>Craniata</taxon>
        <taxon>Vertebrata</taxon>
        <taxon>Euteleostomi</taxon>
        <taxon>Actinopterygii</taxon>
        <taxon>Neopterygii</taxon>
        <taxon>Teleostei</taxon>
        <taxon>Anguilliformes</taxon>
        <taxon>Synaphobranchidae</taxon>
        <taxon>Synaphobranchus</taxon>
    </lineage>
</organism>
<dbReference type="PANTHER" id="PTHR46985:SF2">
    <property type="entry name" value="APOPTOSIS-ASSOCIATED SPECK-LIKE PROTEIN CONTAINING A CARD"/>
    <property type="match status" value="1"/>
</dbReference>
<proteinExistence type="predicted"/>
<keyword evidence="3" id="KW-0399">Innate immunity</keyword>
<evidence type="ECO:0000259" key="6">
    <source>
        <dbReference type="PROSITE" id="PS50209"/>
    </source>
</evidence>